<comment type="function">
    <text evidence="9">Converts adenosine-3',5'-bisphosphate (PAP) to AMP.</text>
</comment>
<keyword evidence="7 9" id="KW-0460">Magnesium</keyword>
<dbReference type="InterPro" id="IPR006240">
    <property type="entry name" value="CysQ"/>
</dbReference>
<dbReference type="InterPro" id="IPR020583">
    <property type="entry name" value="Inositol_monoP_metal-BS"/>
</dbReference>
<dbReference type="InterPro" id="IPR000760">
    <property type="entry name" value="Inositol_monophosphatase-like"/>
</dbReference>
<evidence type="ECO:0000256" key="3">
    <source>
        <dbReference type="ARBA" id="ARBA00022475"/>
    </source>
</evidence>
<keyword evidence="4 9" id="KW-0997">Cell inner membrane</keyword>
<keyword evidence="12" id="KW-1185">Reference proteome</keyword>
<comment type="subcellular location">
    <subcellularLocation>
        <location evidence="9">Cell inner membrane</location>
        <topology evidence="9">Peripheral membrane protein</topology>
        <orientation evidence="9">Cytoplasmic side</orientation>
    </subcellularLocation>
</comment>
<accession>A0A841HK94</accession>
<dbReference type="GO" id="GO:0000287">
    <property type="term" value="F:magnesium ion binding"/>
    <property type="evidence" value="ECO:0007669"/>
    <property type="project" value="UniProtKB-UniRule"/>
</dbReference>
<proteinExistence type="inferred from homology"/>
<protein>
    <recommendedName>
        <fullName evidence="9">3'(2'),5'-bisphosphate nucleotidase CysQ</fullName>
        <ecNumber evidence="9">3.1.3.7</ecNumber>
    </recommendedName>
    <alternativeName>
        <fullName evidence="9">3'(2'),5-bisphosphonucleoside 3'(2')-phosphohydrolase</fullName>
    </alternativeName>
    <alternativeName>
        <fullName evidence="9">3'-phosphoadenosine 5'-phosphate phosphatase</fullName>
        <shortName evidence="9">PAP phosphatase</shortName>
    </alternativeName>
</protein>
<dbReference type="PROSITE" id="PS00629">
    <property type="entry name" value="IMP_1"/>
    <property type="match status" value="1"/>
</dbReference>
<gene>
    <name evidence="9" type="primary">cysQ</name>
    <name evidence="11" type="ORF">HNQ60_002021</name>
</gene>
<keyword evidence="6 9" id="KW-0378">Hydrolase</keyword>
<dbReference type="SUPFAM" id="SSF56655">
    <property type="entry name" value="Carbohydrate phosphatase"/>
    <property type="match status" value="1"/>
</dbReference>
<sequence length="272" mass="29586">MSNDDLSVLLSAVVDIARSAGIEILDVYRQPFDVTSKADQSPLTQADLRAHRVIVEGLEALTPDIPVLSEEASDIPFETRRQWQRYWLVDPLDGTKEFVSRNGEFTVNIALIERHEPILGVVHVPVKDTTYLGSISTGALRQTGSQSPERIRVQTPPAQPLRIVGSRSHASAGSLDAYVDKLGPHTLLSIGSSLKFCLVAEGSADFYPRFGPTSEWDTAAAHAVLDAAGGAVLDLQGQPFRYNAREGLLNPHFLAVGDRSRDWLGLLGIPRG</sequence>
<evidence type="ECO:0000256" key="9">
    <source>
        <dbReference type="HAMAP-Rule" id="MF_02095"/>
    </source>
</evidence>
<evidence type="ECO:0000313" key="11">
    <source>
        <dbReference type="EMBL" id="MBB6093143.1"/>
    </source>
</evidence>
<keyword evidence="3 9" id="KW-1003">Cell membrane</keyword>
<feature type="binding site" evidence="9">
    <location>
        <position position="217"/>
    </location>
    <ligand>
        <name>Mg(2+)</name>
        <dbReference type="ChEBI" id="CHEBI:18420"/>
        <label>2</label>
    </ligand>
</feature>
<feature type="binding site" evidence="10">
    <location>
        <position position="70"/>
    </location>
    <ligand>
        <name>Mg(2+)</name>
        <dbReference type="ChEBI" id="CHEBI:18420"/>
        <label>1</label>
        <note>catalytic</note>
    </ligand>
</feature>
<feature type="binding site" evidence="10">
    <location>
        <position position="217"/>
    </location>
    <ligand>
        <name>Mg(2+)</name>
        <dbReference type="ChEBI" id="CHEBI:18420"/>
        <label>1</label>
        <note>catalytic</note>
    </ligand>
</feature>
<dbReference type="FunFam" id="3.40.190.80:FF:000005">
    <property type="entry name" value="3'(2'),5'-bisphosphate nucleotidase CysQ"/>
    <property type="match status" value="1"/>
</dbReference>
<dbReference type="EC" id="3.1.3.7" evidence="9"/>
<feature type="binding site" evidence="10">
    <location>
        <position position="92"/>
    </location>
    <ligand>
        <name>Mg(2+)</name>
        <dbReference type="ChEBI" id="CHEBI:18420"/>
        <label>1</label>
        <note>catalytic</note>
    </ligand>
</feature>
<comment type="caution">
    <text evidence="11">The sequence shown here is derived from an EMBL/GenBank/DDBJ whole genome shotgun (WGS) entry which is preliminary data.</text>
</comment>
<feature type="binding site" evidence="9">
    <location>
        <position position="92"/>
    </location>
    <ligand>
        <name>Mg(2+)</name>
        <dbReference type="ChEBI" id="CHEBI:18420"/>
        <label>1</label>
    </ligand>
</feature>
<evidence type="ECO:0000256" key="1">
    <source>
        <dbReference type="ARBA" id="ARBA00001625"/>
    </source>
</evidence>
<dbReference type="GO" id="GO:0050427">
    <property type="term" value="P:3'-phosphoadenosine 5'-phosphosulfate metabolic process"/>
    <property type="evidence" value="ECO:0007669"/>
    <property type="project" value="TreeGrafter"/>
</dbReference>
<evidence type="ECO:0000313" key="12">
    <source>
        <dbReference type="Proteomes" id="UP000588068"/>
    </source>
</evidence>
<feature type="binding site" evidence="9 10">
    <location>
        <position position="90"/>
    </location>
    <ligand>
        <name>Mg(2+)</name>
        <dbReference type="ChEBI" id="CHEBI:18420"/>
        <label>2</label>
    </ligand>
</feature>
<keyword evidence="5 9" id="KW-0479">Metal-binding</keyword>
<comment type="cofactor">
    <cofactor evidence="9 10">
        <name>Mg(2+)</name>
        <dbReference type="ChEBI" id="CHEBI:18420"/>
    </cofactor>
</comment>
<dbReference type="FunFam" id="3.30.540.10:FF:000007">
    <property type="entry name" value="3'(2'),5'-bisphosphate nucleotidase CysQ"/>
    <property type="match status" value="1"/>
</dbReference>
<keyword evidence="8 9" id="KW-0472">Membrane</keyword>
<dbReference type="CDD" id="cd01638">
    <property type="entry name" value="CysQ"/>
    <property type="match status" value="1"/>
</dbReference>
<feature type="binding site" evidence="9">
    <location>
        <position position="70"/>
    </location>
    <ligand>
        <name>Mg(2+)</name>
        <dbReference type="ChEBI" id="CHEBI:18420"/>
        <label>1</label>
    </ligand>
</feature>
<feature type="binding site" evidence="9 10">
    <location>
        <position position="93"/>
    </location>
    <ligand>
        <name>Mg(2+)</name>
        <dbReference type="ChEBI" id="CHEBI:18420"/>
        <label>2</label>
    </ligand>
</feature>
<name>A0A841HK94_9GAMM</name>
<dbReference type="AlphaFoldDB" id="A0A841HK94"/>
<dbReference type="PANTHER" id="PTHR43028:SF5">
    <property type="entry name" value="3'(2'),5'-BISPHOSPHATE NUCLEOTIDASE 1"/>
    <property type="match status" value="1"/>
</dbReference>
<dbReference type="GO" id="GO:0005886">
    <property type="term" value="C:plasma membrane"/>
    <property type="evidence" value="ECO:0007669"/>
    <property type="project" value="UniProtKB-SubCell"/>
</dbReference>
<dbReference type="PANTHER" id="PTHR43028">
    <property type="entry name" value="3'(2'),5'-BISPHOSPHATE NUCLEOTIDASE 1"/>
    <property type="match status" value="1"/>
</dbReference>
<dbReference type="Gene3D" id="3.40.190.80">
    <property type="match status" value="1"/>
</dbReference>
<evidence type="ECO:0000256" key="2">
    <source>
        <dbReference type="ARBA" id="ARBA00005289"/>
    </source>
</evidence>
<dbReference type="PRINTS" id="PR00377">
    <property type="entry name" value="IMPHPHTASES"/>
</dbReference>
<dbReference type="InterPro" id="IPR050725">
    <property type="entry name" value="CysQ/Inositol_MonoPase"/>
</dbReference>
<feature type="binding site" evidence="9">
    <location>
        <position position="217"/>
    </location>
    <ligand>
        <name>substrate</name>
    </ligand>
</feature>
<evidence type="ECO:0000256" key="10">
    <source>
        <dbReference type="PIRSR" id="PIRSR600760-2"/>
    </source>
</evidence>
<evidence type="ECO:0000256" key="8">
    <source>
        <dbReference type="ARBA" id="ARBA00023136"/>
    </source>
</evidence>
<evidence type="ECO:0000256" key="7">
    <source>
        <dbReference type="ARBA" id="ARBA00022842"/>
    </source>
</evidence>
<comment type="catalytic activity">
    <reaction evidence="1 9">
        <text>adenosine 3',5'-bisphosphate + H2O = AMP + phosphate</text>
        <dbReference type="Rhea" id="RHEA:10040"/>
        <dbReference type="ChEBI" id="CHEBI:15377"/>
        <dbReference type="ChEBI" id="CHEBI:43474"/>
        <dbReference type="ChEBI" id="CHEBI:58343"/>
        <dbReference type="ChEBI" id="CHEBI:456215"/>
        <dbReference type="EC" id="3.1.3.7"/>
    </reaction>
</comment>
<feature type="binding site" evidence="9">
    <location>
        <position position="90"/>
    </location>
    <ligand>
        <name>Mg(2+)</name>
        <dbReference type="ChEBI" id="CHEBI:18420"/>
        <label>1</label>
    </ligand>
</feature>
<feature type="binding site" evidence="9">
    <location>
        <position position="70"/>
    </location>
    <ligand>
        <name>substrate</name>
    </ligand>
</feature>
<dbReference type="EMBL" id="JACHHZ010000002">
    <property type="protein sequence ID" value="MBB6093143.1"/>
    <property type="molecule type" value="Genomic_DNA"/>
</dbReference>
<dbReference type="InterPro" id="IPR020550">
    <property type="entry name" value="Inositol_monophosphatase_CS"/>
</dbReference>
<dbReference type="GO" id="GO:0000103">
    <property type="term" value="P:sulfate assimilation"/>
    <property type="evidence" value="ECO:0007669"/>
    <property type="project" value="TreeGrafter"/>
</dbReference>
<evidence type="ECO:0000256" key="4">
    <source>
        <dbReference type="ARBA" id="ARBA00022519"/>
    </source>
</evidence>
<dbReference type="Gene3D" id="3.30.540.10">
    <property type="entry name" value="Fructose-1,6-Bisphosphatase, subunit A, domain 1"/>
    <property type="match status" value="1"/>
</dbReference>
<dbReference type="GO" id="GO:0046854">
    <property type="term" value="P:phosphatidylinositol phosphate biosynthetic process"/>
    <property type="evidence" value="ECO:0007669"/>
    <property type="project" value="InterPro"/>
</dbReference>
<evidence type="ECO:0000256" key="5">
    <source>
        <dbReference type="ARBA" id="ARBA00022723"/>
    </source>
</evidence>
<dbReference type="GO" id="GO:0008441">
    <property type="term" value="F:3'(2'),5'-bisphosphate nucleotidase activity"/>
    <property type="evidence" value="ECO:0007669"/>
    <property type="project" value="UniProtKB-UniRule"/>
</dbReference>
<comment type="similarity">
    <text evidence="2 9">Belongs to the inositol monophosphatase superfamily. CysQ family.</text>
</comment>
<feature type="binding site" evidence="9">
    <location>
        <begin position="92"/>
        <end position="95"/>
    </location>
    <ligand>
        <name>substrate</name>
    </ligand>
</feature>
<dbReference type="HAMAP" id="MF_02095">
    <property type="entry name" value="CysQ"/>
    <property type="match status" value="1"/>
</dbReference>
<dbReference type="Proteomes" id="UP000588068">
    <property type="component" value="Unassembled WGS sequence"/>
</dbReference>
<dbReference type="NCBIfam" id="TIGR01331">
    <property type="entry name" value="bisphos_cysQ"/>
    <property type="match status" value="1"/>
</dbReference>
<evidence type="ECO:0000256" key="6">
    <source>
        <dbReference type="ARBA" id="ARBA00022801"/>
    </source>
</evidence>
<dbReference type="PROSITE" id="PS00630">
    <property type="entry name" value="IMP_2"/>
    <property type="match status" value="1"/>
</dbReference>
<dbReference type="Pfam" id="PF00459">
    <property type="entry name" value="Inositol_P"/>
    <property type="match status" value="1"/>
</dbReference>
<reference evidence="11 12" key="1">
    <citation type="submission" date="2020-08" db="EMBL/GenBank/DDBJ databases">
        <title>Genomic Encyclopedia of Type Strains, Phase IV (KMG-IV): sequencing the most valuable type-strain genomes for metagenomic binning, comparative biology and taxonomic classification.</title>
        <authorList>
            <person name="Goeker M."/>
        </authorList>
    </citation>
    <scope>NUCLEOTIDE SEQUENCE [LARGE SCALE GENOMIC DNA]</scope>
    <source>
        <strain evidence="11 12">DSM 26723</strain>
    </source>
</reference>
<organism evidence="11 12">
    <name type="scientific">Povalibacter uvarum</name>
    <dbReference type="NCBI Taxonomy" id="732238"/>
    <lineage>
        <taxon>Bacteria</taxon>
        <taxon>Pseudomonadati</taxon>
        <taxon>Pseudomonadota</taxon>
        <taxon>Gammaproteobacteria</taxon>
        <taxon>Steroidobacterales</taxon>
        <taxon>Steroidobacteraceae</taxon>
        <taxon>Povalibacter</taxon>
    </lineage>
</organism>